<evidence type="ECO:0000313" key="5">
    <source>
        <dbReference type="Proteomes" id="UP000663877"/>
    </source>
</evidence>
<evidence type="ECO:0000313" key="2">
    <source>
        <dbReference type="EMBL" id="CAF1328117.1"/>
    </source>
</evidence>
<evidence type="ECO:0000313" key="3">
    <source>
        <dbReference type="EMBL" id="CAF1588203.1"/>
    </source>
</evidence>
<reference evidence="2" key="1">
    <citation type="submission" date="2021-02" db="EMBL/GenBank/DDBJ databases">
        <authorList>
            <person name="Nowell W R."/>
        </authorList>
    </citation>
    <scope>NUCLEOTIDE SEQUENCE</scope>
</reference>
<dbReference type="AlphaFoldDB" id="A0A815FNQ9"/>
<dbReference type="Proteomes" id="UP000663832">
    <property type="component" value="Unassembled WGS sequence"/>
</dbReference>
<gene>
    <name evidence="2" type="ORF">BJG266_LOCUS33728</name>
    <name evidence="3" type="ORF">QVE165_LOCUS50908</name>
</gene>
<evidence type="ECO:0000256" key="1">
    <source>
        <dbReference type="SAM" id="MobiDB-lite"/>
    </source>
</evidence>
<name>A0A815FNQ9_9BILA</name>
<dbReference type="OrthoDB" id="10275489at2759"/>
<dbReference type="Proteomes" id="UP000663877">
    <property type="component" value="Unassembled WGS sequence"/>
</dbReference>
<dbReference type="EMBL" id="CAJNOI010000677">
    <property type="protein sequence ID" value="CAF1328117.1"/>
    <property type="molecule type" value="Genomic_DNA"/>
</dbReference>
<accession>A0A815FNQ9</accession>
<comment type="caution">
    <text evidence="2">The sequence shown here is derived from an EMBL/GenBank/DDBJ whole genome shotgun (WGS) entry which is preliminary data.</text>
</comment>
<keyword evidence="4" id="KW-1185">Reference proteome</keyword>
<protein>
    <submittedName>
        <fullName evidence="2">Uncharacterized protein</fullName>
    </submittedName>
</protein>
<evidence type="ECO:0000313" key="4">
    <source>
        <dbReference type="Proteomes" id="UP000663832"/>
    </source>
</evidence>
<dbReference type="EMBL" id="CAJNOM010001046">
    <property type="protein sequence ID" value="CAF1588203.1"/>
    <property type="molecule type" value="Genomic_DNA"/>
</dbReference>
<feature type="region of interest" description="Disordered" evidence="1">
    <location>
        <begin position="1"/>
        <end position="21"/>
    </location>
</feature>
<organism evidence="2 5">
    <name type="scientific">Adineta steineri</name>
    <dbReference type="NCBI Taxonomy" id="433720"/>
    <lineage>
        <taxon>Eukaryota</taxon>
        <taxon>Metazoa</taxon>
        <taxon>Spiralia</taxon>
        <taxon>Gnathifera</taxon>
        <taxon>Rotifera</taxon>
        <taxon>Eurotatoria</taxon>
        <taxon>Bdelloidea</taxon>
        <taxon>Adinetida</taxon>
        <taxon>Adinetidae</taxon>
        <taxon>Adineta</taxon>
    </lineage>
</organism>
<proteinExistence type="predicted"/>
<sequence>MISTTENLEGEGQPSSLSSTSEAIGNHSAILPTTRTKFEDLSPELICDIFDLFCTEANVLYHAFYNLNLRLNYVLQQTKVHITHSSYSLVPQIIHPKQIQSLHMLICDQRKSFAFLTSLSPGTMVSLKLELAHGDNLIRSILSTLTNFQKLKTLNLRVIIISEQVERELHQTVSQLPRLKVQ</sequence>